<accession>T1F6P2</accession>
<feature type="compositionally biased region" description="Low complexity" evidence="1">
    <location>
        <begin position="85"/>
        <end position="96"/>
    </location>
</feature>
<feature type="signal peptide" evidence="2">
    <location>
        <begin position="1"/>
        <end position="24"/>
    </location>
</feature>
<keyword evidence="5" id="KW-1185">Reference proteome</keyword>
<dbReference type="EMBL" id="KB096590">
    <property type="protein sequence ID" value="ESO03632.1"/>
    <property type="molecule type" value="Genomic_DNA"/>
</dbReference>
<reference evidence="5" key="1">
    <citation type="submission" date="2012-12" db="EMBL/GenBank/DDBJ databases">
        <authorList>
            <person name="Hellsten U."/>
            <person name="Grimwood J."/>
            <person name="Chapman J.A."/>
            <person name="Shapiro H."/>
            <person name="Aerts A."/>
            <person name="Otillar R.P."/>
            <person name="Terry A.Y."/>
            <person name="Boore J.L."/>
            <person name="Simakov O."/>
            <person name="Marletaz F."/>
            <person name="Cho S.-J."/>
            <person name="Edsinger-Gonzales E."/>
            <person name="Havlak P."/>
            <person name="Kuo D.-H."/>
            <person name="Larsson T."/>
            <person name="Lv J."/>
            <person name="Arendt D."/>
            <person name="Savage R."/>
            <person name="Osoegawa K."/>
            <person name="de Jong P."/>
            <person name="Lindberg D.R."/>
            <person name="Seaver E.C."/>
            <person name="Weisblat D.A."/>
            <person name="Putnam N.H."/>
            <person name="Grigoriev I.V."/>
            <person name="Rokhsar D.S."/>
        </authorList>
    </citation>
    <scope>NUCLEOTIDE SEQUENCE</scope>
</reference>
<organism evidence="4 5">
    <name type="scientific">Helobdella robusta</name>
    <name type="common">Californian leech</name>
    <dbReference type="NCBI Taxonomy" id="6412"/>
    <lineage>
        <taxon>Eukaryota</taxon>
        <taxon>Metazoa</taxon>
        <taxon>Spiralia</taxon>
        <taxon>Lophotrochozoa</taxon>
        <taxon>Annelida</taxon>
        <taxon>Clitellata</taxon>
        <taxon>Hirudinea</taxon>
        <taxon>Rhynchobdellida</taxon>
        <taxon>Glossiphoniidae</taxon>
        <taxon>Helobdella</taxon>
    </lineage>
</organism>
<gene>
    <name evidence="4" type="primary">20204491</name>
    <name evidence="3" type="ORF">HELRODRAFT_173326</name>
</gene>
<reference evidence="4" key="3">
    <citation type="submission" date="2015-06" db="UniProtKB">
        <authorList>
            <consortium name="EnsemblMetazoa"/>
        </authorList>
    </citation>
    <scope>IDENTIFICATION</scope>
</reference>
<dbReference type="RefSeq" id="XP_009018189.1">
    <property type="nucleotide sequence ID" value="XM_009019941.1"/>
</dbReference>
<dbReference type="EnsemblMetazoa" id="HelroT173326">
    <property type="protein sequence ID" value="HelroP173326"/>
    <property type="gene ID" value="HelroG173326"/>
</dbReference>
<evidence type="ECO:0000313" key="4">
    <source>
        <dbReference type="EnsemblMetazoa" id="HelroP173326"/>
    </source>
</evidence>
<proteinExistence type="predicted"/>
<evidence type="ECO:0000313" key="5">
    <source>
        <dbReference type="Proteomes" id="UP000015101"/>
    </source>
</evidence>
<dbReference type="CTD" id="20204491"/>
<evidence type="ECO:0000256" key="1">
    <source>
        <dbReference type="SAM" id="MobiDB-lite"/>
    </source>
</evidence>
<dbReference type="GeneID" id="20204491"/>
<name>T1F6P2_HELRO</name>
<dbReference type="OrthoDB" id="413520at2759"/>
<feature type="chain" id="PRO_5010980331" evidence="2">
    <location>
        <begin position="25"/>
        <end position="133"/>
    </location>
</feature>
<evidence type="ECO:0000313" key="3">
    <source>
        <dbReference type="EMBL" id="ESO03632.1"/>
    </source>
</evidence>
<dbReference type="InParanoid" id="T1F6P2"/>
<dbReference type="KEGG" id="hro:HELRODRAFT_173326"/>
<dbReference type="EMBL" id="AMQM01004510">
    <property type="status" value="NOT_ANNOTATED_CDS"/>
    <property type="molecule type" value="Genomic_DNA"/>
</dbReference>
<evidence type="ECO:0000256" key="2">
    <source>
        <dbReference type="SAM" id="SignalP"/>
    </source>
</evidence>
<protein>
    <submittedName>
        <fullName evidence="3 4">Uncharacterized protein</fullName>
    </submittedName>
</protein>
<feature type="region of interest" description="Disordered" evidence="1">
    <location>
        <begin position="75"/>
        <end position="133"/>
    </location>
</feature>
<sequence length="133" mass="14553">MQAPLSFLMRIFSLFFFLNTGCVSSTISGGLEDNVGTGLNSTFCLCRMDDVFLSIRSNSFHRCVSDDGRCNGANNPSLSNISTLDSNDSKSPSNSPTEIITHYTGKNPVRVIVGSNKTKKSKNRQKTFLDDSK</sequence>
<reference evidence="3 5" key="2">
    <citation type="journal article" date="2013" name="Nature">
        <title>Insights into bilaterian evolution from three spiralian genomes.</title>
        <authorList>
            <person name="Simakov O."/>
            <person name="Marletaz F."/>
            <person name="Cho S.J."/>
            <person name="Edsinger-Gonzales E."/>
            <person name="Havlak P."/>
            <person name="Hellsten U."/>
            <person name="Kuo D.H."/>
            <person name="Larsson T."/>
            <person name="Lv J."/>
            <person name="Arendt D."/>
            <person name="Savage R."/>
            <person name="Osoegawa K."/>
            <person name="de Jong P."/>
            <person name="Grimwood J."/>
            <person name="Chapman J.A."/>
            <person name="Shapiro H."/>
            <person name="Aerts A."/>
            <person name="Otillar R.P."/>
            <person name="Terry A.Y."/>
            <person name="Boore J.L."/>
            <person name="Grigoriev I.V."/>
            <person name="Lindberg D.R."/>
            <person name="Seaver E.C."/>
            <person name="Weisblat D.A."/>
            <person name="Putnam N.H."/>
            <person name="Rokhsar D.S."/>
        </authorList>
    </citation>
    <scope>NUCLEOTIDE SEQUENCE</scope>
</reference>
<dbReference type="HOGENOM" id="CLU_1908961_0_0_1"/>
<feature type="compositionally biased region" description="Polar residues" evidence="1">
    <location>
        <begin position="75"/>
        <end position="84"/>
    </location>
</feature>
<keyword evidence="2" id="KW-0732">Signal</keyword>
<dbReference type="Proteomes" id="UP000015101">
    <property type="component" value="Unassembled WGS sequence"/>
</dbReference>
<dbReference type="AlphaFoldDB" id="T1F6P2"/>